<keyword evidence="2" id="KW-1185">Reference proteome</keyword>
<dbReference type="AlphaFoldDB" id="A0A918FW91"/>
<gene>
    <name evidence="1" type="ORF">GCM10010269_33540</name>
</gene>
<protein>
    <submittedName>
        <fullName evidence="1">Uncharacterized protein</fullName>
    </submittedName>
</protein>
<proteinExistence type="predicted"/>
<evidence type="ECO:0000313" key="2">
    <source>
        <dbReference type="Proteomes" id="UP000606194"/>
    </source>
</evidence>
<organism evidence="1 2">
    <name type="scientific">Streptomyces humidus</name>
    <dbReference type="NCBI Taxonomy" id="52259"/>
    <lineage>
        <taxon>Bacteria</taxon>
        <taxon>Bacillati</taxon>
        <taxon>Actinomycetota</taxon>
        <taxon>Actinomycetes</taxon>
        <taxon>Kitasatosporales</taxon>
        <taxon>Streptomycetaceae</taxon>
        <taxon>Streptomyces</taxon>
    </lineage>
</organism>
<accession>A0A918FW91</accession>
<evidence type="ECO:0000313" key="1">
    <source>
        <dbReference type="EMBL" id="GGR91683.1"/>
    </source>
</evidence>
<dbReference type="EMBL" id="BMTL01000012">
    <property type="protein sequence ID" value="GGR91683.1"/>
    <property type="molecule type" value="Genomic_DNA"/>
</dbReference>
<dbReference type="Proteomes" id="UP000606194">
    <property type="component" value="Unassembled WGS sequence"/>
</dbReference>
<reference evidence="1" key="2">
    <citation type="submission" date="2020-09" db="EMBL/GenBank/DDBJ databases">
        <authorList>
            <person name="Sun Q."/>
            <person name="Ohkuma M."/>
        </authorList>
    </citation>
    <scope>NUCLEOTIDE SEQUENCE</scope>
    <source>
        <strain evidence="1">JCM 4386</strain>
    </source>
</reference>
<name>A0A918FW91_9ACTN</name>
<comment type="caution">
    <text evidence="1">The sequence shown here is derived from an EMBL/GenBank/DDBJ whole genome shotgun (WGS) entry which is preliminary data.</text>
</comment>
<sequence length="105" mass="11266">MAVGLVPPPPRAPPGAFPRALPADLVDLHDLHELVERRAGEGVEAQDAGVIDQASPLVRPYFVAVERERAGQSPQRIVLALATDFGSGLDRLGRNAVRAERVVAW</sequence>
<reference evidence="1" key="1">
    <citation type="journal article" date="2014" name="Int. J. Syst. Evol. Microbiol.">
        <title>Complete genome sequence of Corynebacterium casei LMG S-19264T (=DSM 44701T), isolated from a smear-ripened cheese.</title>
        <authorList>
            <consortium name="US DOE Joint Genome Institute (JGI-PGF)"/>
            <person name="Walter F."/>
            <person name="Albersmeier A."/>
            <person name="Kalinowski J."/>
            <person name="Ruckert C."/>
        </authorList>
    </citation>
    <scope>NUCLEOTIDE SEQUENCE</scope>
    <source>
        <strain evidence="1">JCM 4386</strain>
    </source>
</reference>